<evidence type="ECO:0000313" key="3">
    <source>
        <dbReference type="Proteomes" id="UP000283383"/>
    </source>
</evidence>
<comment type="caution">
    <text evidence="2">The sequence shown here is derived from an EMBL/GenBank/DDBJ whole genome shotgun (WGS) entry which is preliminary data.</text>
</comment>
<accession>A0A420JA77</accession>
<dbReference type="EMBL" id="MCBQ01001043">
    <property type="protein sequence ID" value="RKF83666.1"/>
    <property type="molecule type" value="Genomic_DNA"/>
</dbReference>
<gene>
    <name evidence="2" type="ORF">GcM3_010030</name>
</gene>
<evidence type="ECO:0000313" key="2">
    <source>
        <dbReference type="EMBL" id="RKF83666.1"/>
    </source>
</evidence>
<dbReference type="Proteomes" id="UP000283383">
    <property type="component" value="Unassembled WGS sequence"/>
</dbReference>
<reference evidence="2 3" key="1">
    <citation type="journal article" date="2018" name="BMC Genomics">
        <title>Comparative genome analyses reveal sequence features reflecting distinct modes of host-adaptation between dicot and monocot powdery mildew.</title>
        <authorList>
            <person name="Wu Y."/>
            <person name="Ma X."/>
            <person name="Pan Z."/>
            <person name="Kale S.D."/>
            <person name="Song Y."/>
            <person name="King H."/>
            <person name="Zhang Q."/>
            <person name="Presley C."/>
            <person name="Deng X."/>
            <person name="Wei C.I."/>
            <person name="Xiao S."/>
        </authorList>
    </citation>
    <scope>NUCLEOTIDE SEQUENCE [LARGE SCALE GENOMIC DNA]</scope>
    <source>
        <strain evidence="2">UMSG3</strain>
    </source>
</reference>
<protein>
    <submittedName>
        <fullName evidence="2">Uncharacterized protein</fullName>
    </submittedName>
</protein>
<proteinExistence type="predicted"/>
<keyword evidence="3" id="KW-1185">Reference proteome</keyword>
<feature type="transmembrane region" description="Helical" evidence="1">
    <location>
        <begin position="50"/>
        <end position="68"/>
    </location>
</feature>
<keyword evidence="1" id="KW-0472">Membrane</keyword>
<keyword evidence="1" id="KW-1133">Transmembrane helix</keyword>
<organism evidence="2 3">
    <name type="scientific">Golovinomyces cichoracearum</name>
    <dbReference type="NCBI Taxonomy" id="62708"/>
    <lineage>
        <taxon>Eukaryota</taxon>
        <taxon>Fungi</taxon>
        <taxon>Dikarya</taxon>
        <taxon>Ascomycota</taxon>
        <taxon>Pezizomycotina</taxon>
        <taxon>Leotiomycetes</taxon>
        <taxon>Erysiphales</taxon>
        <taxon>Erysiphaceae</taxon>
        <taxon>Golovinomyces</taxon>
    </lineage>
</organism>
<evidence type="ECO:0000256" key="1">
    <source>
        <dbReference type="SAM" id="Phobius"/>
    </source>
</evidence>
<dbReference type="AlphaFoldDB" id="A0A420JA77"/>
<sequence>MVDVEGFRIAFQSQFQAKNPEQRTRRGPTCRNWIFGSRSKGKFSLTDDNLVLAPIEVVFLGNIVTVFVRGVKNNRVRSIVLVESMNNAGKRPSWNGLRNLKNIREEKRESDLPESHYVEEWS</sequence>
<keyword evidence="1" id="KW-0812">Transmembrane</keyword>
<name>A0A420JA77_9PEZI</name>